<dbReference type="Gene3D" id="3.40.50.720">
    <property type="entry name" value="NAD(P)-binding Rossmann-like Domain"/>
    <property type="match status" value="1"/>
</dbReference>
<evidence type="ECO:0000313" key="3">
    <source>
        <dbReference type="Proteomes" id="UP000199701"/>
    </source>
</evidence>
<keyword evidence="3" id="KW-1185">Reference proteome</keyword>
<sequence length="323" mass="37118">MYKLLLFGVGSACKDLLSNIDYNNATILAYVDNNTSIQGTELNNIKIIAPDAIVNYDFDYIIITTRYYDDIFNQLTNIGIHKDIIIGLNPYYSNQLKESLLHHTIILNQFCSRTIDPYAVCSMQNLGRERLTDIYQTCDYVRLSSLELTAAEIYNNHIEGNIAELGVFRGDFAKVLNEIFFDRNLYLFDTFEGFNEQDLVTERNNFFSESATSDFSNTSVDFVLSRMKYPQNCIVKKGYFPDTVCDLNEQFSFVSIDTDLFNPIYSGLQYFYPRLKKGGYIFIHDYNNFRFKGAKEAIKKFCSENVISIFPLSDISGTAVIII</sequence>
<protein>
    <submittedName>
        <fullName evidence="2">Macrocin-O-methyltransferase (TylF)</fullName>
    </submittedName>
</protein>
<dbReference type="Proteomes" id="UP000199701">
    <property type="component" value="Unassembled WGS sequence"/>
</dbReference>
<dbReference type="InterPro" id="IPR029063">
    <property type="entry name" value="SAM-dependent_MTases_sf"/>
</dbReference>
<dbReference type="GO" id="GO:0008168">
    <property type="term" value="F:methyltransferase activity"/>
    <property type="evidence" value="ECO:0007669"/>
    <property type="project" value="UniProtKB-KW"/>
</dbReference>
<organism evidence="2 3">
    <name type="scientific">[Clostridium] fimetarium</name>
    <dbReference type="NCBI Taxonomy" id="99656"/>
    <lineage>
        <taxon>Bacteria</taxon>
        <taxon>Bacillati</taxon>
        <taxon>Bacillota</taxon>
        <taxon>Clostridia</taxon>
        <taxon>Lachnospirales</taxon>
        <taxon>Lachnospiraceae</taxon>
    </lineage>
</organism>
<dbReference type="PANTHER" id="PTHR40036:SF1">
    <property type="entry name" value="MACROCIN O-METHYLTRANSFERASE"/>
    <property type="match status" value="1"/>
</dbReference>
<dbReference type="GO" id="GO:0032259">
    <property type="term" value="P:methylation"/>
    <property type="evidence" value="ECO:0007669"/>
    <property type="project" value="UniProtKB-KW"/>
</dbReference>
<gene>
    <name evidence="2" type="ORF">SAMN05421659_1068</name>
</gene>
<dbReference type="InterPro" id="IPR054601">
    <property type="entry name" value="C2185-like_N"/>
</dbReference>
<feature type="domain" description="C2185-like N-terminal" evidence="1">
    <location>
        <begin position="1"/>
        <end position="85"/>
    </location>
</feature>
<dbReference type="InterPro" id="IPR008884">
    <property type="entry name" value="TylF_MeTrfase"/>
</dbReference>
<dbReference type="EMBL" id="FOJI01000006">
    <property type="protein sequence ID" value="SEW18068.1"/>
    <property type="molecule type" value="Genomic_DNA"/>
</dbReference>
<dbReference type="AlphaFoldDB" id="A0A1I0PUG2"/>
<evidence type="ECO:0000313" key="2">
    <source>
        <dbReference type="EMBL" id="SEW18068.1"/>
    </source>
</evidence>
<dbReference type="Gene3D" id="3.40.50.150">
    <property type="entry name" value="Vaccinia Virus protein VP39"/>
    <property type="match status" value="1"/>
</dbReference>
<name>A0A1I0PUG2_9FIRM</name>
<dbReference type="STRING" id="99656.SAMN05421659_1068"/>
<dbReference type="SUPFAM" id="SSF53335">
    <property type="entry name" value="S-adenosyl-L-methionine-dependent methyltransferases"/>
    <property type="match status" value="1"/>
</dbReference>
<reference evidence="2 3" key="1">
    <citation type="submission" date="2016-10" db="EMBL/GenBank/DDBJ databases">
        <authorList>
            <person name="de Groot N.N."/>
        </authorList>
    </citation>
    <scope>NUCLEOTIDE SEQUENCE [LARGE SCALE GENOMIC DNA]</scope>
    <source>
        <strain evidence="2 3">DSM 9179</strain>
    </source>
</reference>
<dbReference type="Pfam" id="PF22674">
    <property type="entry name" value="C2185-like_N"/>
    <property type="match status" value="1"/>
</dbReference>
<accession>A0A1I0PUG2</accession>
<keyword evidence="2" id="KW-0808">Transferase</keyword>
<dbReference type="Pfam" id="PF05711">
    <property type="entry name" value="TylF"/>
    <property type="match status" value="1"/>
</dbReference>
<evidence type="ECO:0000259" key="1">
    <source>
        <dbReference type="Pfam" id="PF22674"/>
    </source>
</evidence>
<keyword evidence="2" id="KW-0489">Methyltransferase</keyword>
<dbReference type="RefSeq" id="WP_207647439.1">
    <property type="nucleotide sequence ID" value="NZ_FOJI01000006.1"/>
</dbReference>
<dbReference type="PANTHER" id="PTHR40036">
    <property type="entry name" value="MACROCIN O-METHYLTRANSFERASE"/>
    <property type="match status" value="1"/>
</dbReference>
<proteinExistence type="predicted"/>